<feature type="domain" description="Ig-like" evidence="8">
    <location>
        <begin position="50"/>
        <end position="162"/>
    </location>
</feature>
<dbReference type="Pfam" id="PF08205">
    <property type="entry name" value="C2-set_2"/>
    <property type="match status" value="2"/>
</dbReference>
<evidence type="ECO:0000256" key="7">
    <source>
        <dbReference type="SAM" id="Phobius"/>
    </source>
</evidence>
<proteinExistence type="predicted"/>
<evidence type="ECO:0000256" key="6">
    <source>
        <dbReference type="SAM" id="MobiDB-lite"/>
    </source>
</evidence>
<dbReference type="GO" id="GO:0050839">
    <property type="term" value="F:cell adhesion molecule binding"/>
    <property type="evidence" value="ECO:0007669"/>
    <property type="project" value="TreeGrafter"/>
</dbReference>
<dbReference type="SMART" id="SM00408">
    <property type="entry name" value="IGc2"/>
    <property type="match status" value="7"/>
</dbReference>
<feature type="domain" description="Ig-like" evidence="8">
    <location>
        <begin position="646"/>
        <end position="749"/>
    </location>
</feature>
<dbReference type="SUPFAM" id="SSF49265">
    <property type="entry name" value="Fibronectin type III"/>
    <property type="match status" value="1"/>
</dbReference>
<feature type="non-terminal residue" evidence="10">
    <location>
        <position position="1158"/>
    </location>
</feature>
<dbReference type="GO" id="GO:0098609">
    <property type="term" value="P:cell-cell adhesion"/>
    <property type="evidence" value="ECO:0007669"/>
    <property type="project" value="TreeGrafter"/>
</dbReference>
<comment type="subcellular location">
    <subcellularLocation>
        <location evidence="1">Membrane</location>
        <topology evidence="1">Single-pass type I membrane protein</topology>
    </subcellularLocation>
</comment>
<dbReference type="PROSITE" id="PS50835">
    <property type="entry name" value="IG_LIKE"/>
    <property type="match status" value="7"/>
</dbReference>
<keyword evidence="4" id="KW-0325">Glycoprotein</keyword>
<dbReference type="InterPro" id="IPR003598">
    <property type="entry name" value="Ig_sub2"/>
</dbReference>
<dbReference type="STRING" id="299467.A0A443SSC4"/>
<feature type="domain" description="Ig-like" evidence="8">
    <location>
        <begin position="753"/>
        <end position="856"/>
    </location>
</feature>
<organism evidence="10 11">
    <name type="scientific">Leptotrombidium deliense</name>
    <dbReference type="NCBI Taxonomy" id="299467"/>
    <lineage>
        <taxon>Eukaryota</taxon>
        <taxon>Metazoa</taxon>
        <taxon>Ecdysozoa</taxon>
        <taxon>Arthropoda</taxon>
        <taxon>Chelicerata</taxon>
        <taxon>Arachnida</taxon>
        <taxon>Acari</taxon>
        <taxon>Acariformes</taxon>
        <taxon>Trombidiformes</taxon>
        <taxon>Prostigmata</taxon>
        <taxon>Anystina</taxon>
        <taxon>Parasitengona</taxon>
        <taxon>Trombiculoidea</taxon>
        <taxon>Trombiculidae</taxon>
        <taxon>Leptotrombidium</taxon>
    </lineage>
</organism>
<dbReference type="SMART" id="SM00409">
    <property type="entry name" value="IG"/>
    <property type="match status" value="7"/>
</dbReference>
<dbReference type="VEuPathDB" id="VectorBase:LDEU001630"/>
<dbReference type="InterPro" id="IPR013162">
    <property type="entry name" value="CD80_C2-set"/>
</dbReference>
<evidence type="ECO:0000313" key="11">
    <source>
        <dbReference type="Proteomes" id="UP000288716"/>
    </source>
</evidence>
<feature type="domain" description="Ig-like" evidence="8">
    <location>
        <begin position="172"/>
        <end position="279"/>
    </location>
</feature>
<gene>
    <name evidence="10" type="ORF">B4U80_00883</name>
</gene>
<evidence type="ECO:0000313" key="10">
    <source>
        <dbReference type="EMBL" id="RWS30409.1"/>
    </source>
</evidence>
<dbReference type="Pfam" id="PF13895">
    <property type="entry name" value="Ig_2"/>
    <property type="match status" value="1"/>
</dbReference>
<dbReference type="SMART" id="SM00060">
    <property type="entry name" value="FN3"/>
    <property type="match status" value="1"/>
</dbReference>
<dbReference type="AlphaFoldDB" id="A0A443SSC4"/>
<feature type="domain" description="Ig-like" evidence="8">
    <location>
        <begin position="359"/>
        <end position="451"/>
    </location>
</feature>
<dbReference type="InterPro" id="IPR003961">
    <property type="entry name" value="FN3_dom"/>
</dbReference>
<keyword evidence="5" id="KW-0393">Immunoglobulin domain</keyword>
<feature type="region of interest" description="Disordered" evidence="6">
    <location>
        <begin position="97"/>
        <end position="127"/>
    </location>
</feature>
<dbReference type="InterPro" id="IPR036179">
    <property type="entry name" value="Ig-like_dom_sf"/>
</dbReference>
<dbReference type="PROSITE" id="PS00290">
    <property type="entry name" value="IG_MHC"/>
    <property type="match status" value="1"/>
</dbReference>
<dbReference type="Pfam" id="PF13927">
    <property type="entry name" value="Ig_3"/>
    <property type="match status" value="4"/>
</dbReference>
<dbReference type="InterPro" id="IPR007110">
    <property type="entry name" value="Ig-like_dom"/>
</dbReference>
<evidence type="ECO:0000256" key="3">
    <source>
        <dbReference type="ARBA" id="ARBA00023157"/>
    </source>
</evidence>
<reference evidence="10 11" key="1">
    <citation type="journal article" date="2018" name="Gigascience">
        <title>Genomes of trombidid mites reveal novel predicted allergens and laterally-transferred genes associated with secondary metabolism.</title>
        <authorList>
            <person name="Dong X."/>
            <person name="Chaisiri K."/>
            <person name="Xia D."/>
            <person name="Armstrong S.D."/>
            <person name="Fang Y."/>
            <person name="Donnelly M.J."/>
            <person name="Kadowaki T."/>
            <person name="McGarry J.W."/>
            <person name="Darby A.C."/>
            <person name="Makepeace B.L."/>
        </authorList>
    </citation>
    <scope>NUCLEOTIDE SEQUENCE [LARGE SCALE GENOMIC DNA]</scope>
    <source>
        <strain evidence="10">UoL-UT</strain>
    </source>
</reference>
<feature type="domain" description="Fibronectin type-III" evidence="9">
    <location>
        <begin position="863"/>
        <end position="957"/>
    </location>
</feature>
<dbReference type="GO" id="GO:0005911">
    <property type="term" value="C:cell-cell junction"/>
    <property type="evidence" value="ECO:0007669"/>
    <property type="project" value="TreeGrafter"/>
</dbReference>
<dbReference type="InterPro" id="IPR003599">
    <property type="entry name" value="Ig_sub"/>
</dbReference>
<feature type="compositionally biased region" description="Polar residues" evidence="6">
    <location>
        <begin position="1042"/>
        <end position="1052"/>
    </location>
</feature>
<accession>A0A443SSC4</accession>
<dbReference type="InterPro" id="IPR036116">
    <property type="entry name" value="FN3_sf"/>
</dbReference>
<dbReference type="EMBL" id="NCKV01000514">
    <property type="protein sequence ID" value="RWS30409.1"/>
    <property type="molecule type" value="Genomic_DNA"/>
</dbReference>
<keyword evidence="7" id="KW-0812">Transmembrane</keyword>
<evidence type="ECO:0000256" key="1">
    <source>
        <dbReference type="ARBA" id="ARBA00004479"/>
    </source>
</evidence>
<dbReference type="PANTHER" id="PTHR11640">
    <property type="entry name" value="NEPHRIN"/>
    <property type="match status" value="1"/>
</dbReference>
<dbReference type="GO" id="GO:0005886">
    <property type="term" value="C:plasma membrane"/>
    <property type="evidence" value="ECO:0007669"/>
    <property type="project" value="TreeGrafter"/>
</dbReference>
<feature type="transmembrane region" description="Helical" evidence="7">
    <location>
        <begin position="981"/>
        <end position="1005"/>
    </location>
</feature>
<dbReference type="PROSITE" id="PS50853">
    <property type="entry name" value="FN3"/>
    <property type="match status" value="1"/>
</dbReference>
<evidence type="ECO:0000256" key="4">
    <source>
        <dbReference type="ARBA" id="ARBA00023180"/>
    </source>
</evidence>
<keyword evidence="7" id="KW-1133">Transmembrane helix</keyword>
<dbReference type="Gene3D" id="2.60.40.10">
    <property type="entry name" value="Immunoglobulins"/>
    <property type="match status" value="10"/>
</dbReference>
<dbReference type="InterPro" id="IPR051275">
    <property type="entry name" value="Cell_adhesion_signaling"/>
</dbReference>
<dbReference type="InterPro" id="IPR013783">
    <property type="entry name" value="Ig-like_fold"/>
</dbReference>
<evidence type="ECO:0000259" key="9">
    <source>
        <dbReference type="PROSITE" id="PS50853"/>
    </source>
</evidence>
<dbReference type="OrthoDB" id="10028801at2759"/>
<dbReference type="PANTHER" id="PTHR11640:SF31">
    <property type="entry name" value="IRREGULAR CHIASM C-ROUGHEST PROTEIN-RELATED"/>
    <property type="match status" value="1"/>
</dbReference>
<dbReference type="InterPro" id="IPR003006">
    <property type="entry name" value="Ig/MHC_CS"/>
</dbReference>
<dbReference type="Proteomes" id="UP000288716">
    <property type="component" value="Unassembled WGS sequence"/>
</dbReference>
<evidence type="ECO:0000256" key="5">
    <source>
        <dbReference type="ARBA" id="ARBA00023319"/>
    </source>
</evidence>
<keyword evidence="2 7" id="KW-0472">Membrane</keyword>
<dbReference type="CDD" id="cd00063">
    <property type="entry name" value="FN3"/>
    <property type="match status" value="1"/>
</dbReference>
<dbReference type="Pfam" id="PF00041">
    <property type="entry name" value="fn3"/>
    <property type="match status" value="1"/>
</dbReference>
<feature type="region of interest" description="Disordered" evidence="6">
    <location>
        <begin position="1014"/>
        <end position="1062"/>
    </location>
</feature>
<comment type="caution">
    <text evidence="10">The sequence shown here is derived from an EMBL/GenBank/DDBJ whole genome shotgun (WGS) entry which is preliminary data.</text>
</comment>
<name>A0A443SSC4_9ACAR</name>
<feature type="domain" description="Ig-like" evidence="8">
    <location>
        <begin position="455"/>
        <end position="550"/>
    </location>
</feature>
<keyword evidence="3" id="KW-1015">Disulfide bond</keyword>
<protein>
    <submittedName>
        <fullName evidence="10">Nephrin-like protein</fullName>
    </submittedName>
</protein>
<keyword evidence="11" id="KW-1185">Reference proteome</keyword>
<sequence length="1158" mass="125912">MFGNSREGIHNLRIENIKMEDDGDYQCQVGPALNHKAIRAHTKLTVLLKPTSIDIIGHSNGTTVEVKESDKLNLQCLVFGGKPKAEIKWFRKNIEQRTEKSDADKDDTDNNGSKGESETQTHELGVTKSTITLTPHAEDNGVTYSCEAHHPALSTPLRKTVTLSVLYPAGQPEISGFTDGETVRMGDTVTLVCRSRGGNPLAQLVWKKNGEQVDFSYTTVAGRESINSYSFIVDASDNNAVYSFAPAKVTITGPAEAKAGENVTMTCKTDKSNPAAELSWVVDGRPLIAKNVVTVASAGGWVTSANVTIAITNQDRNMKMFSCYAVNQALGETIVETSVLSVLSGNNYMLHCLDPPDAPSIFGYSESSSIRAGSLQRLTCVVHGGNPLPELKWFKENEEIKTGSTSSINGNVVTNELTIVTKDADNGALYRCEAHSSAITNKSLENSVRLTVLFPPLNVNIQMKPKVPKAGSKVDLICESGSSNPESEINWFRNGLPVSGRRDGVFGAPFGGTATRNILTMNVTSEDNGAVYTCQATNQGLGSSVHDAVTLNVLYKPEFTNLPFTQFDLIEGDSTSVNLTAIGNPSVIEYKWSRDGLDFDKKRFRSDGPVLNISSVLRNDSGIYKCLAFNDQGASESSIIVNVHYPVSIEIVTETVLVEQGKNAYLVCQVNANPNVTDAIIWKRRRNITSSAEEQNFEDISSSRTRQTFEANRSFLIISNVSQEDSGGYECSAFNGIGNPASAIAYLIVKQKPIINRFPSVSKAASDNGSVGKLVCRADGAPNVTFTWSREGSVISNSDNKKPKSEKYIVETTSHLSLITFQSILLIKDVSNSDYGSYKCIARNELGFDVVDINFSRTSAPDPPIALRIINSTSNSVTLKWVPGFDGGQTQSFRIRFKEVSGSDSFQYRDLSPKNITQFLVTGLKPATEYAFNVMAFNDIAESKYTEDIVKTVTQSETPASETEKVISQVLSGKAGDIPRIIIIVVTIFGSALLVLNIILVICFVRRRRKKRFEEESDQSSTAKTGTIEMYAPASGSGGSYNNGITETSLSGSDEENKSEGAYSGKTDYAMEISPSGMVTTHHHGISTYLIDDTIASQTNYYPPRFANYGIIIAQLFVKLSIHAHSQHPMKNEYNEHLATSEASLSAAIAASAMSDQK</sequence>
<evidence type="ECO:0000256" key="2">
    <source>
        <dbReference type="ARBA" id="ARBA00023136"/>
    </source>
</evidence>
<dbReference type="SUPFAM" id="SSF48726">
    <property type="entry name" value="Immunoglobulin"/>
    <property type="match status" value="9"/>
</dbReference>
<feature type="domain" description="Ig-like" evidence="8">
    <location>
        <begin position="557"/>
        <end position="642"/>
    </location>
</feature>
<evidence type="ECO:0000259" key="8">
    <source>
        <dbReference type="PROSITE" id="PS50835"/>
    </source>
</evidence>